<dbReference type="EMBL" id="LNZC01000002">
    <property type="protein sequence ID" value="KTD81825.1"/>
    <property type="molecule type" value="Genomic_DNA"/>
</dbReference>
<dbReference type="AlphaFoldDB" id="A0A0W1AKG2"/>
<gene>
    <name evidence="1" type="ORF">Lwor_0128</name>
</gene>
<dbReference type="Proteomes" id="UP000054662">
    <property type="component" value="Unassembled WGS sequence"/>
</dbReference>
<dbReference type="OrthoDB" id="4516319at2"/>
<comment type="caution">
    <text evidence="1">The sequence shown here is derived from an EMBL/GenBank/DDBJ whole genome shotgun (WGS) entry which is preliminary data.</text>
</comment>
<proteinExistence type="predicted"/>
<evidence type="ECO:0000313" key="2">
    <source>
        <dbReference type="Proteomes" id="UP000054662"/>
    </source>
</evidence>
<organism evidence="1 2">
    <name type="scientific">Legionella worsleiensis</name>
    <dbReference type="NCBI Taxonomy" id="45076"/>
    <lineage>
        <taxon>Bacteria</taxon>
        <taxon>Pseudomonadati</taxon>
        <taxon>Pseudomonadota</taxon>
        <taxon>Gammaproteobacteria</taxon>
        <taxon>Legionellales</taxon>
        <taxon>Legionellaceae</taxon>
        <taxon>Legionella</taxon>
    </lineage>
</organism>
<protein>
    <recommendedName>
        <fullName evidence="3">Protein kinase domain-containing protein</fullName>
    </recommendedName>
</protein>
<accession>A0A0W1AKG2</accession>
<dbReference type="SUPFAM" id="SSF56112">
    <property type="entry name" value="Protein kinase-like (PK-like)"/>
    <property type="match status" value="1"/>
</dbReference>
<evidence type="ECO:0000313" key="1">
    <source>
        <dbReference type="EMBL" id="KTD81825.1"/>
    </source>
</evidence>
<dbReference type="RefSeq" id="WP_058491784.1">
    <property type="nucleotide sequence ID" value="NZ_CBCRUR010000002.1"/>
</dbReference>
<evidence type="ECO:0008006" key="3">
    <source>
        <dbReference type="Google" id="ProtNLM"/>
    </source>
</evidence>
<dbReference type="InterPro" id="IPR011009">
    <property type="entry name" value="Kinase-like_dom_sf"/>
</dbReference>
<name>A0A0W1AKG2_9GAMM</name>
<dbReference type="STRING" id="45076.Lwor_0128"/>
<keyword evidence="2" id="KW-1185">Reference proteome</keyword>
<dbReference type="PATRIC" id="fig|45076.6.peg.136"/>
<sequence>MNIQDNQIAKRLTNYSTISTELALLSDHRLLALLESATTSDTSTGCTTVSLEIAGTPIFVKKIRLTDTERQSKNIRSTANLYGLPSYCQYGMPGSIGSPGFGVWRELAANIMTTNWVLSGECHNFPLLYHWRTLPKPTPNPPTAEQLNELERNTEYWEGSSAVRTRLFENLTASADILLFLEQFPSNVHEWLRKQMAIGGKAAESACAMVEKNLRETTSFINSRGLLHFDAHFWNVLTDGHSLYFADFGLATSNRFELSEAELDFLKSHHNYDKCYTAAHLVKWILMELFGIENYSSTLDDYACGKGKPLAPTIETIVMRYLPIAVVMHEFFQKLKESTTTPYPTAELERVCANIKNF</sequence>
<reference evidence="1 2" key="1">
    <citation type="submission" date="2015-11" db="EMBL/GenBank/DDBJ databases">
        <title>Genomic analysis of 38 Legionella species identifies large and diverse effector repertoires.</title>
        <authorList>
            <person name="Burstein D."/>
            <person name="Amaro F."/>
            <person name="Zusman T."/>
            <person name="Lifshitz Z."/>
            <person name="Cohen O."/>
            <person name="Gilbert J.A."/>
            <person name="Pupko T."/>
            <person name="Shuman H.A."/>
            <person name="Segal G."/>
        </authorList>
    </citation>
    <scope>NUCLEOTIDE SEQUENCE [LARGE SCALE GENOMIC DNA]</scope>
    <source>
        <strain evidence="1 2">ATCC 49508</strain>
    </source>
</reference>